<evidence type="ECO:0000256" key="2">
    <source>
        <dbReference type="SAM" id="SignalP"/>
    </source>
</evidence>
<dbReference type="AlphaFoldDB" id="A0A1V9Z6U7"/>
<evidence type="ECO:0008006" key="5">
    <source>
        <dbReference type="Google" id="ProtNLM"/>
    </source>
</evidence>
<keyword evidence="2" id="KW-0732">Signal</keyword>
<keyword evidence="1" id="KW-1133">Transmembrane helix</keyword>
<accession>A0A1V9Z6U7</accession>
<comment type="caution">
    <text evidence="3">The sequence shown here is derived from an EMBL/GenBank/DDBJ whole genome shotgun (WGS) entry which is preliminary data.</text>
</comment>
<keyword evidence="1" id="KW-0812">Transmembrane</keyword>
<evidence type="ECO:0000313" key="3">
    <source>
        <dbReference type="EMBL" id="OQR93706.1"/>
    </source>
</evidence>
<organism evidence="3 4">
    <name type="scientific">Thraustotheca clavata</name>
    <dbReference type="NCBI Taxonomy" id="74557"/>
    <lineage>
        <taxon>Eukaryota</taxon>
        <taxon>Sar</taxon>
        <taxon>Stramenopiles</taxon>
        <taxon>Oomycota</taxon>
        <taxon>Saprolegniomycetes</taxon>
        <taxon>Saprolegniales</taxon>
        <taxon>Achlyaceae</taxon>
        <taxon>Thraustotheca</taxon>
    </lineage>
</organism>
<reference evidence="3 4" key="1">
    <citation type="journal article" date="2014" name="Genome Biol. Evol.">
        <title>The secreted proteins of Achlya hypogyna and Thraustotheca clavata identify the ancestral oomycete secretome and reveal gene acquisitions by horizontal gene transfer.</title>
        <authorList>
            <person name="Misner I."/>
            <person name="Blouin N."/>
            <person name="Leonard G."/>
            <person name="Richards T.A."/>
            <person name="Lane C.E."/>
        </authorList>
    </citation>
    <scope>NUCLEOTIDE SEQUENCE [LARGE SCALE GENOMIC DNA]</scope>
    <source>
        <strain evidence="3 4">ATCC 34112</strain>
    </source>
</reference>
<name>A0A1V9Z6U7_9STRA</name>
<dbReference type="EMBL" id="JNBS01002238">
    <property type="protein sequence ID" value="OQR93706.1"/>
    <property type="molecule type" value="Genomic_DNA"/>
</dbReference>
<feature type="transmembrane region" description="Helical" evidence="1">
    <location>
        <begin position="292"/>
        <end position="313"/>
    </location>
</feature>
<dbReference type="OrthoDB" id="76754at2759"/>
<feature type="signal peptide" evidence="2">
    <location>
        <begin position="1"/>
        <end position="21"/>
    </location>
</feature>
<sequence>MQITRAVIVCVLSSFLNEALAQTSVSSAYVDQVLNARGQGALNYVGQTIDVDSVLSTHAECSKCSSATPCGHKSVLGVGSCTATASRQVIGGTAQYCAGSDVCCGGACRNSHIPIQKCSYLSTNVKTELDAFKYSSALDSLAYITSLGAATASSSFSDLTNSIFNDAIMAPRCTTNCNGWNSQGSVQPVACASSCGCTAQSLTTFQSGSTFVCELKPTSSDSDSFFSTGDSSLTASSSFGSSKGKAVCPSGYICNSPSTCITYDAYVALGGTGTSSTTAKTSDSGLSTSAKVGVGVGVSVAVLATGAAAAFFLRRKKLHQEDASGYRAMHENGA</sequence>
<keyword evidence="1" id="KW-0472">Membrane</keyword>
<evidence type="ECO:0000256" key="1">
    <source>
        <dbReference type="SAM" id="Phobius"/>
    </source>
</evidence>
<evidence type="ECO:0000313" key="4">
    <source>
        <dbReference type="Proteomes" id="UP000243217"/>
    </source>
</evidence>
<gene>
    <name evidence="3" type="ORF">THRCLA_08381</name>
</gene>
<dbReference type="Proteomes" id="UP000243217">
    <property type="component" value="Unassembled WGS sequence"/>
</dbReference>
<feature type="chain" id="PRO_5013252430" description="Secreted protein" evidence="2">
    <location>
        <begin position="22"/>
        <end position="334"/>
    </location>
</feature>
<keyword evidence="4" id="KW-1185">Reference proteome</keyword>
<protein>
    <recommendedName>
        <fullName evidence="5">Secreted protein</fullName>
    </recommendedName>
</protein>
<proteinExistence type="predicted"/>